<evidence type="ECO:0000313" key="2">
    <source>
        <dbReference type="Proteomes" id="UP000588112"/>
    </source>
</evidence>
<reference evidence="1 2" key="1">
    <citation type="submission" date="2020-08" db="EMBL/GenBank/DDBJ databases">
        <title>Sequencing the genomes of 1000 actinobacteria strains.</title>
        <authorList>
            <person name="Klenk H.-P."/>
        </authorList>
    </citation>
    <scope>NUCLEOTIDE SEQUENCE [LARGE SCALE GENOMIC DNA]</scope>
    <source>
        <strain evidence="1 2">DSM 45790</strain>
    </source>
</reference>
<organism evidence="1 2">
    <name type="scientific">Sphaerisporangium krabiense</name>
    <dbReference type="NCBI Taxonomy" id="763782"/>
    <lineage>
        <taxon>Bacteria</taxon>
        <taxon>Bacillati</taxon>
        <taxon>Actinomycetota</taxon>
        <taxon>Actinomycetes</taxon>
        <taxon>Streptosporangiales</taxon>
        <taxon>Streptosporangiaceae</taxon>
        <taxon>Sphaerisporangium</taxon>
    </lineage>
</organism>
<keyword evidence="2" id="KW-1185">Reference proteome</keyword>
<dbReference type="Proteomes" id="UP000588112">
    <property type="component" value="Unassembled WGS sequence"/>
</dbReference>
<comment type="caution">
    <text evidence="1">The sequence shown here is derived from an EMBL/GenBank/DDBJ whole genome shotgun (WGS) entry which is preliminary data.</text>
</comment>
<accession>A0A7W8Z8K6</accession>
<evidence type="ECO:0000313" key="1">
    <source>
        <dbReference type="EMBL" id="MBB5629321.1"/>
    </source>
</evidence>
<name>A0A7W8Z8K6_9ACTN</name>
<proteinExistence type="predicted"/>
<dbReference type="RefSeq" id="WP_184614334.1">
    <property type="nucleotide sequence ID" value="NZ_BOOS01000074.1"/>
</dbReference>
<sequence>MFAKQGLLVRRGEMVELIVPEELRGRFWLEWGGLRTPSDHVVVDRCDGNDEWVVFVGGYFVRRAACLPVMVRVRGGEPRQVHIGVGAPCPGQSPAPRI</sequence>
<protein>
    <submittedName>
        <fullName evidence="1">Uncharacterized protein</fullName>
    </submittedName>
</protein>
<dbReference type="AlphaFoldDB" id="A0A7W8Z8K6"/>
<gene>
    <name evidence="1" type="ORF">BJ981_005020</name>
</gene>
<dbReference type="EMBL" id="JACHBR010000001">
    <property type="protein sequence ID" value="MBB5629321.1"/>
    <property type="molecule type" value="Genomic_DNA"/>
</dbReference>